<name>A0ABR7HNL4_9FIRM</name>
<dbReference type="RefSeq" id="WP_186936306.1">
    <property type="nucleotide sequence ID" value="NZ_JACOPS010000006.1"/>
</dbReference>
<protein>
    <recommendedName>
        <fullName evidence="3">Protein CR006 P-loop domain-containing protein</fullName>
    </recommendedName>
</protein>
<accession>A0ABR7HNL4</accession>
<sequence length="855" mass="99241">MEANIILIVRSWFDKSRDWQKDAFVNLWKSKDLEETKKRALKLVCKEYGYTDCPYVSDTKFPEDLDDVTSDDSNIILKSISNIQGVAALKPTKPLEFTKGLNVVYGANGCGKSSYVKVLKKAENPKDDINIFSNIFEKINIPAKATLTFSCDGEDTTTNWSLKNDKNYPIRIYDTKIAHRFLDKSTETIYEPKLLHIFTQLAEISEYISQEVSSEYKTKTSNLKSVPNELSTSDLSKKYSELETLPLIDDFEKCINFTEKDQKQLELIEKTFNYSNPDQTKKKLSQQVEILSQLKSKISNAYSQLDQSNVEDYIHSIKIQIKTRREFENLLKTYREVSSIKEFGSDLWKDMWKSSQKFSDSIEGDSTKDICVLCQQPLSSEAKIRYAKFSEIYASDLEKKQNDAYEILNKKTQKLSELINRNLNVNDTKQILITNMFSDDVVSYIEDVLNKLYIRANWLYNYDPKNVECPKVVCVNEVLNKFDEFTKRIKEQIESIDEFINNSEKQSKDRIELQSKKWFSENQNNVKLKKELIILKNIKAGIKTNNITKAKNALSEKMITEVYVRRFENELNALNPSRSIKVELLSDGKKGRTSHRISIKGAFEKKKTEEVLSEGEYRVVSIAAFLADLNSINKTQAFIFDDPINSLDHNYEDNVAKQLVKLSFERQVIVFTHRLAFAETLKNCMELYLLENPEIKESSKFNYIELRNSPMGEPIYKGDYNKTNAISSLQTIKDESIPKIRKLREDGDYDLADAKLKSCCTIVRVDIEYLIEKLLLNGLVTRYSKNISSLKIRYLKIIESKDVDFIEKMMTKYSYFEHSQPSEKPIELPDLECLEKDVNDLIDWGKNYKKRLNKK</sequence>
<dbReference type="Gene3D" id="3.40.50.300">
    <property type="entry name" value="P-loop containing nucleotide triphosphate hydrolases"/>
    <property type="match status" value="2"/>
</dbReference>
<dbReference type="SUPFAM" id="SSF52540">
    <property type="entry name" value="P-loop containing nucleoside triphosphate hydrolases"/>
    <property type="match status" value="1"/>
</dbReference>
<evidence type="ECO:0000313" key="1">
    <source>
        <dbReference type="EMBL" id="MBC5729082.1"/>
    </source>
</evidence>
<organism evidence="1 2">
    <name type="scientific">Ruminococcus intestinalis</name>
    <dbReference type="NCBI Taxonomy" id="2763066"/>
    <lineage>
        <taxon>Bacteria</taxon>
        <taxon>Bacillati</taxon>
        <taxon>Bacillota</taxon>
        <taxon>Clostridia</taxon>
        <taxon>Eubacteriales</taxon>
        <taxon>Oscillospiraceae</taxon>
        <taxon>Ruminococcus</taxon>
    </lineage>
</organism>
<gene>
    <name evidence="1" type="ORF">H8R91_11225</name>
</gene>
<proteinExistence type="predicted"/>
<dbReference type="InterPro" id="IPR027417">
    <property type="entry name" value="P-loop_NTPase"/>
</dbReference>
<reference evidence="1 2" key="1">
    <citation type="submission" date="2020-08" db="EMBL/GenBank/DDBJ databases">
        <title>Genome public.</title>
        <authorList>
            <person name="Liu C."/>
            <person name="Sun Q."/>
        </authorList>
    </citation>
    <scope>NUCLEOTIDE SEQUENCE [LARGE SCALE GENOMIC DNA]</scope>
    <source>
        <strain evidence="1 2">NSJ-71</strain>
    </source>
</reference>
<dbReference type="PANTHER" id="PTHR32182">
    <property type="entry name" value="DNA REPLICATION AND REPAIR PROTEIN RECF"/>
    <property type="match status" value="1"/>
</dbReference>
<evidence type="ECO:0000313" key="2">
    <source>
        <dbReference type="Proteomes" id="UP000636755"/>
    </source>
</evidence>
<dbReference type="Proteomes" id="UP000636755">
    <property type="component" value="Unassembled WGS sequence"/>
</dbReference>
<comment type="caution">
    <text evidence="1">The sequence shown here is derived from an EMBL/GenBank/DDBJ whole genome shotgun (WGS) entry which is preliminary data.</text>
</comment>
<evidence type="ECO:0008006" key="3">
    <source>
        <dbReference type="Google" id="ProtNLM"/>
    </source>
</evidence>
<dbReference type="EMBL" id="JACOPS010000006">
    <property type="protein sequence ID" value="MBC5729082.1"/>
    <property type="molecule type" value="Genomic_DNA"/>
</dbReference>
<keyword evidence="2" id="KW-1185">Reference proteome</keyword>
<dbReference type="PANTHER" id="PTHR32182:SF22">
    <property type="entry name" value="ATP-DEPENDENT ENDONUCLEASE, OLD FAMILY-RELATED"/>
    <property type="match status" value="1"/>
</dbReference>